<keyword evidence="7 9" id="KW-0560">Oxidoreductase</keyword>
<evidence type="ECO:0000313" key="15">
    <source>
        <dbReference type="EMBL" id="KHM49701.1"/>
    </source>
</evidence>
<dbReference type="PROSITE" id="PS00521">
    <property type="entry name" value="P5CR"/>
    <property type="match status" value="1"/>
</dbReference>
<dbReference type="EC" id="1.5.1.2" evidence="9 10"/>
<dbReference type="FunFam" id="3.40.50.720:FF:000190">
    <property type="entry name" value="Pyrroline-5-carboxylate reductase"/>
    <property type="match status" value="1"/>
</dbReference>
<feature type="binding site" evidence="11">
    <location>
        <begin position="6"/>
        <end position="11"/>
    </location>
    <ligand>
        <name>NADP(+)</name>
        <dbReference type="ChEBI" id="CHEBI:58349"/>
    </ligand>
</feature>
<dbReference type="Gene3D" id="3.40.50.720">
    <property type="entry name" value="NAD(P)-binding Rossmann-like Domain"/>
    <property type="match status" value="1"/>
</dbReference>
<evidence type="ECO:0000256" key="2">
    <source>
        <dbReference type="ARBA" id="ARBA00005525"/>
    </source>
</evidence>
<dbReference type="HAMAP" id="MF_01925">
    <property type="entry name" value="P5C_reductase"/>
    <property type="match status" value="1"/>
</dbReference>
<evidence type="ECO:0000256" key="6">
    <source>
        <dbReference type="ARBA" id="ARBA00022857"/>
    </source>
</evidence>
<evidence type="ECO:0000256" key="8">
    <source>
        <dbReference type="ARBA" id="ARBA00058118"/>
    </source>
</evidence>
<keyword evidence="16" id="KW-1185">Reference proteome</keyword>
<feature type="binding site" evidence="11">
    <location>
        <position position="55"/>
    </location>
    <ligand>
        <name>NADPH</name>
        <dbReference type="ChEBI" id="CHEBI:57783"/>
    </ligand>
</feature>
<dbReference type="InterPro" id="IPR029036">
    <property type="entry name" value="P5CR_dimer"/>
</dbReference>
<dbReference type="PANTHER" id="PTHR11645:SF0">
    <property type="entry name" value="PYRROLINE-5-CARBOXYLATE REDUCTASE 3"/>
    <property type="match status" value="1"/>
</dbReference>
<keyword evidence="3 9" id="KW-0963">Cytoplasm</keyword>
<dbReference type="SUPFAM" id="SSF48179">
    <property type="entry name" value="6-phosphogluconate dehydrogenase C-terminal domain-like"/>
    <property type="match status" value="1"/>
</dbReference>
<keyword evidence="6 9" id="KW-0521">NADP</keyword>
<comment type="catalytic activity">
    <reaction evidence="9">
        <text>L-proline + NAD(+) = (S)-1-pyrroline-5-carboxylate + NADH + 2 H(+)</text>
        <dbReference type="Rhea" id="RHEA:14105"/>
        <dbReference type="ChEBI" id="CHEBI:15378"/>
        <dbReference type="ChEBI" id="CHEBI:17388"/>
        <dbReference type="ChEBI" id="CHEBI:57540"/>
        <dbReference type="ChEBI" id="CHEBI:57945"/>
        <dbReference type="ChEBI" id="CHEBI:60039"/>
        <dbReference type="EC" id="1.5.1.2"/>
    </reaction>
</comment>
<dbReference type="GO" id="GO:0055129">
    <property type="term" value="P:L-proline biosynthetic process"/>
    <property type="evidence" value="ECO:0007669"/>
    <property type="project" value="UniProtKB-UniRule"/>
</dbReference>
<dbReference type="GO" id="GO:0005737">
    <property type="term" value="C:cytoplasm"/>
    <property type="evidence" value="ECO:0007669"/>
    <property type="project" value="UniProtKB-SubCell"/>
</dbReference>
<evidence type="ECO:0000313" key="16">
    <source>
        <dbReference type="Proteomes" id="UP000030993"/>
    </source>
</evidence>
<evidence type="ECO:0000256" key="11">
    <source>
        <dbReference type="PIRSR" id="PIRSR000193-1"/>
    </source>
</evidence>
<dbReference type="Pfam" id="PF14748">
    <property type="entry name" value="P5CR_dimer"/>
    <property type="match status" value="1"/>
</dbReference>
<dbReference type="EMBL" id="JSCE01000232">
    <property type="protein sequence ID" value="KHM49701.1"/>
    <property type="molecule type" value="Genomic_DNA"/>
</dbReference>
<keyword evidence="5 9" id="KW-0641">Proline biosynthesis</keyword>
<comment type="caution">
    <text evidence="15">The sequence shown here is derived from an EMBL/GenBank/DDBJ whole genome shotgun (WGS) entry which is preliminary data.</text>
</comment>
<comment type="catalytic activity">
    <reaction evidence="9 12">
        <text>L-proline + NADP(+) = (S)-1-pyrroline-5-carboxylate + NADPH + 2 H(+)</text>
        <dbReference type="Rhea" id="RHEA:14109"/>
        <dbReference type="ChEBI" id="CHEBI:15378"/>
        <dbReference type="ChEBI" id="CHEBI:17388"/>
        <dbReference type="ChEBI" id="CHEBI:57783"/>
        <dbReference type="ChEBI" id="CHEBI:58349"/>
        <dbReference type="ChEBI" id="CHEBI:60039"/>
        <dbReference type="EC" id="1.5.1.2"/>
    </reaction>
</comment>
<gene>
    <name evidence="9" type="primary">proC</name>
    <name evidence="15" type="ORF">NZ47_12510</name>
</gene>
<comment type="similarity">
    <text evidence="2 9 12">Belongs to the pyrroline-5-carboxylate reductase family.</text>
</comment>
<dbReference type="AlphaFoldDB" id="A0A0B2JT86"/>
<evidence type="ECO:0000256" key="7">
    <source>
        <dbReference type="ARBA" id="ARBA00023002"/>
    </source>
</evidence>
<feature type="binding site" evidence="11">
    <location>
        <begin position="69"/>
        <end position="72"/>
    </location>
    <ligand>
        <name>NADP(+)</name>
        <dbReference type="ChEBI" id="CHEBI:58349"/>
    </ligand>
</feature>
<dbReference type="SUPFAM" id="SSF51735">
    <property type="entry name" value="NAD(P)-binding Rossmann-fold domains"/>
    <property type="match status" value="1"/>
</dbReference>
<dbReference type="InterPro" id="IPR028939">
    <property type="entry name" value="P5C_Rdtase_cat_N"/>
</dbReference>
<dbReference type="InterPro" id="IPR036291">
    <property type="entry name" value="NAD(P)-bd_dom_sf"/>
</dbReference>
<evidence type="ECO:0000259" key="13">
    <source>
        <dbReference type="Pfam" id="PF03807"/>
    </source>
</evidence>
<dbReference type="Pfam" id="PF03807">
    <property type="entry name" value="F420_oxidored"/>
    <property type="match status" value="1"/>
</dbReference>
<evidence type="ECO:0000256" key="3">
    <source>
        <dbReference type="ARBA" id="ARBA00022490"/>
    </source>
</evidence>
<dbReference type="InterPro" id="IPR008927">
    <property type="entry name" value="6-PGluconate_DH-like_C_sf"/>
</dbReference>
<dbReference type="GO" id="GO:0004735">
    <property type="term" value="F:pyrroline-5-carboxylate reductase activity"/>
    <property type="evidence" value="ECO:0007669"/>
    <property type="project" value="UniProtKB-UniRule"/>
</dbReference>
<dbReference type="PIRSF" id="PIRSF000193">
    <property type="entry name" value="Pyrrol-5-carb_rd"/>
    <property type="match status" value="1"/>
</dbReference>
<name>A0A0B2JT86_9FIRM</name>
<comment type="pathway">
    <text evidence="9 12">Amino-acid biosynthesis; L-proline biosynthesis; L-proline from L-glutamate 5-semialdehyde: step 1/1.</text>
</comment>
<dbReference type="Gene3D" id="1.10.3730.10">
    <property type="entry name" value="ProC C-terminal domain-like"/>
    <property type="match status" value="1"/>
</dbReference>
<organism evidence="15 16">
    <name type="scientific">Anaerovibrio lipolyticus</name>
    <dbReference type="NCBI Taxonomy" id="82374"/>
    <lineage>
        <taxon>Bacteria</taxon>
        <taxon>Bacillati</taxon>
        <taxon>Bacillota</taxon>
        <taxon>Negativicutes</taxon>
        <taxon>Selenomonadales</taxon>
        <taxon>Selenomonadaceae</taxon>
        <taxon>Anaerovibrio</taxon>
    </lineage>
</organism>
<evidence type="ECO:0000256" key="9">
    <source>
        <dbReference type="HAMAP-Rule" id="MF_01925"/>
    </source>
</evidence>
<evidence type="ECO:0000256" key="10">
    <source>
        <dbReference type="NCBIfam" id="TIGR00112"/>
    </source>
</evidence>
<evidence type="ECO:0000256" key="4">
    <source>
        <dbReference type="ARBA" id="ARBA00022605"/>
    </source>
</evidence>
<dbReference type="NCBIfam" id="TIGR00112">
    <property type="entry name" value="proC"/>
    <property type="match status" value="1"/>
</dbReference>
<dbReference type="Proteomes" id="UP000030993">
    <property type="component" value="Unassembled WGS sequence"/>
</dbReference>
<dbReference type="FunFam" id="1.10.3730.10:FF:000001">
    <property type="entry name" value="Pyrroline-5-carboxylate reductase"/>
    <property type="match status" value="1"/>
</dbReference>
<evidence type="ECO:0000259" key="14">
    <source>
        <dbReference type="Pfam" id="PF14748"/>
    </source>
</evidence>
<dbReference type="InterPro" id="IPR053790">
    <property type="entry name" value="P5CR-like_CS"/>
</dbReference>
<dbReference type="PANTHER" id="PTHR11645">
    <property type="entry name" value="PYRROLINE-5-CARBOXYLATE REDUCTASE"/>
    <property type="match status" value="1"/>
</dbReference>
<comment type="function">
    <text evidence="8 9">Catalyzes the reduction of 1-pyrroline-5-carboxylate (PCA) to L-proline.</text>
</comment>
<comment type="subcellular location">
    <subcellularLocation>
        <location evidence="1 9">Cytoplasm</location>
    </subcellularLocation>
</comment>
<dbReference type="RefSeq" id="WP_039211541.1">
    <property type="nucleotide sequence ID" value="NZ_JSCE01000232.1"/>
</dbReference>
<reference evidence="15 16" key="1">
    <citation type="journal article" date="2013" name="PLoS ONE">
        <title>Identification and characterization of three novel lipases belonging to families II and V from Anaerovibrio lipolyticus 5ST.</title>
        <authorList>
            <person name="Prive F."/>
            <person name="Kaderbhai N.N."/>
            <person name="Girdwood S."/>
            <person name="Worgan H.J."/>
            <person name="Pinloche E."/>
            <person name="Scollan N.D."/>
            <person name="Huws S.A."/>
            <person name="Newbold C.J."/>
        </authorList>
    </citation>
    <scope>NUCLEOTIDE SEQUENCE [LARGE SCALE GENOMIC DNA]</scope>
    <source>
        <strain evidence="15 16">5S</strain>
    </source>
</reference>
<evidence type="ECO:0000256" key="5">
    <source>
        <dbReference type="ARBA" id="ARBA00022650"/>
    </source>
</evidence>
<dbReference type="InterPro" id="IPR000304">
    <property type="entry name" value="Pyrroline-COOH_reductase"/>
</dbReference>
<evidence type="ECO:0000256" key="12">
    <source>
        <dbReference type="RuleBase" id="RU003903"/>
    </source>
</evidence>
<evidence type="ECO:0000256" key="1">
    <source>
        <dbReference type="ARBA" id="ARBA00004496"/>
    </source>
</evidence>
<protein>
    <recommendedName>
        <fullName evidence="9 10">Pyrroline-5-carboxylate reductase</fullName>
        <shortName evidence="9">P5C reductase</shortName>
        <shortName evidence="9">P5CR</shortName>
        <ecNumber evidence="9 10">1.5.1.2</ecNumber>
    </recommendedName>
    <alternativeName>
        <fullName evidence="9">PCA reductase</fullName>
    </alternativeName>
</protein>
<feature type="domain" description="Pyrroline-5-carboxylate reductase dimerisation" evidence="14">
    <location>
        <begin position="161"/>
        <end position="265"/>
    </location>
</feature>
<accession>A0A0B2JT86</accession>
<dbReference type="UniPathway" id="UPA00098">
    <property type="reaction ID" value="UER00361"/>
</dbReference>
<dbReference type="eggNOG" id="COG0345">
    <property type="taxonomic scope" value="Bacteria"/>
</dbReference>
<proteinExistence type="inferred from homology"/>
<keyword evidence="4 9" id="KW-0028">Amino-acid biosynthesis</keyword>
<sequence length="267" mass="27796">MKIGFIGGGAMGEALLSGVLSNGSLAPKDVFVSEIREDRCQELKDKHGVNAVTDNDFVKNAGLDILILAVKPQVATDVMTSLKGKVSDDVLVGSIVAGLPIKTLEKYFPSNPIVRIMPNTPLAVGEGMSAYARNERAYGKATVKALRDILYACGQAVEVKESMMDAVTGLSGSGPAYGFLMIDAMADGGVAAGLPRQTAILLAAQTLLGAAKMVVETGKHPDVLRDQVTSPAGTTIAGVRVMEQQGVRGALIDAVLAATERSKELGK</sequence>
<feature type="domain" description="Pyrroline-5-carboxylate reductase catalytic N-terminal" evidence="13">
    <location>
        <begin position="2"/>
        <end position="97"/>
    </location>
</feature>
<dbReference type="STRING" id="82374.NZ47_12510"/>